<dbReference type="AlphaFoldDB" id="A0A176VQ57"/>
<name>A0A176VQ57_MARPO</name>
<comment type="caution">
    <text evidence="2">The sequence shown here is derived from an EMBL/GenBank/DDBJ whole genome shotgun (WGS) entry which is preliminary data.</text>
</comment>
<feature type="region of interest" description="Disordered" evidence="1">
    <location>
        <begin position="56"/>
        <end position="77"/>
    </location>
</feature>
<accession>A0A176VQ57</accession>
<evidence type="ECO:0000256" key="1">
    <source>
        <dbReference type="SAM" id="MobiDB-lite"/>
    </source>
</evidence>
<dbReference type="EMBL" id="LVLJ01002955">
    <property type="protein sequence ID" value="OAE23040.1"/>
    <property type="molecule type" value="Genomic_DNA"/>
</dbReference>
<dbReference type="Proteomes" id="UP000077202">
    <property type="component" value="Unassembled WGS sequence"/>
</dbReference>
<proteinExistence type="predicted"/>
<gene>
    <name evidence="2" type="ORF">AXG93_3571s1030</name>
</gene>
<evidence type="ECO:0000313" key="2">
    <source>
        <dbReference type="EMBL" id="OAE23040.1"/>
    </source>
</evidence>
<sequence length="190" mass="20598">MSRNGGEFACRMAMGGSSSAGMLTRQRHAPLCSWRTSYLEDPAAQGTIEPTWTRLTVSPDSGSKQAGKQGGRRTAAGAAGRTHTFFASLDFRPFGACVLSMHVPHPSEIQISRNTISSFACDAIQILERLRAPLDYIEGLVLGEAFRTAFRQVGPGGGLLSSGELRLHSQLKDEALISQVLKELVSRFFR</sequence>
<keyword evidence="3" id="KW-1185">Reference proteome</keyword>
<reference evidence="2" key="1">
    <citation type="submission" date="2016-03" db="EMBL/GenBank/DDBJ databases">
        <title>Mechanisms controlling the formation of the plant cell surface in tip-growing cells are functionally conserved among land plants.</title>
        <authorList>
            <person name="Honkanen S."/>
            <person name="Jones V.A."/>
            <person name="Morieri G."/>
            <person name="Champion C."/>
            <person name="Hetherington A.J."/>
            <person name="Kelly S."/>
            <person name="Saint-Marcoux D."/>
            <person name="Proust H."/>
            <person name="Prescott H."/>
            <person name="Dolan L."/>
        </authorList>
    </citation>
    <scope>NUCLEOTIDE SEQUENCE [LARGE SCALE GENOMIC DNA]</scope>
    <source>
        <tissue evidence="2">Whole gametophyte</tissue>
    </source>
</reference>
<evidence type="ECO:0000313" key="3">
    <source>
        <dbReference type="Proteomes" id="UP000077202"/>
    </source>
</evidence>
<organism evidence="2 3">
    <name type="scientific">Marchantia polymorpha subsp. ruderalis</name>
    <dbReference type="NCBI Taxonomy" id="1480154"/>
    <lineage>
        <taxon>Eukaryota</taxon>
        <taxon>Viridiplantae</taxon>
        <taxon>Streptophyta</taxon>
        <taxon>Embryophyta</taxon>
        <taxon>Marchantiophyta</taxon>
        <taxon>Marchantiopsida</taxon>
        <taxon>Marchantiidae</taxon>
        <taxon>Marchantiales</taxon>
        <taxon>Marchantiaceae</taxon>
        <taxon>Marchantia</taxon>
    </lineage>
</organism>
<protein>
    <submittedName>
        <fullName evidence="2">Uncharacterized protein</fullName>
    </submittedName>
</protein>